<dbReference type="InterPro" id="IPR011990">
    <property type="entry name" value="TPR-like_helical_dom_sf"/>
</dbReference>
<reference evidence="2 3" key="1">
    <citation type="submission" date="2017-05" db="EMBL/GenBank/DDBJ databases">
        <title>Complete and WGS of Bordetella genogroups.</title>
        <authorList>
            <person name="Spilker T."/>
            <person name="LiPuma J."/>
        </authorList>
    </citation>
    <scope>NUCLEOTIDE SEQUENCE [LARGE SCALE GENOMIC DNA]</scope>
    <source>
        <strain evidence="2 3">AU10456</strain>
    </source>
</reference>
<organism evidence="2 3">
    <name type="scientific">Bordetella genomosp. 5</name>
    <dbReference type="NCBI Taxonomy" id="1395608"/>
    <lineage>
        <taxon>Bacteria</taxon>
        <taxon>Pseudomonadati</taxon>
        <taxon>Pseudomonadota</taxon>
        <taxon>Betaproteobacteria</taxon>
        <taxon>Burkholderiales</taxon>
        <taxon>Alcaligenaceae</taxon>
        <taxon>Bordetella</taxon>
    </lineage>
</organism>
<proteinExistence type="predicted"/>
<protein>
    <submittedName>
        <fullName evidence="2">Uncharacterized protein</fullName>
    </submittedName>
</protein>
<comment type="caution">
    <text evidence="2">The sequence shown here is derived from an EMBL/GenBank/DDBJ whole genome shotgun (WGS) entry which is preliminary data.</text>
</comment>
<keyword evidence="3" id="KW-1185">Reference proteome</keyword>
<dbReference type="Gene3D" id="1.25.40.10">
    <property type="entry name" value="Tetratricopeptide repeat domain"/>
    <property type="match status" value="1"/>
</dbReference>
<dbReference type="RefSeq" id="WP_094801437.1">
    <property type="nucleotide sequence ID" value="NZ_NEVP01000009.1"/>
</dbReference>
<dbReference type="PROSITE" id="PS50005">
    <property type="entry name" value="TPR"/>
    <property type="match status" value="1"/>
</dbReference>
<dbReference type="SUPFAM" id="SSF48452">
    <property type="entry name" value="TPR-like"/>
    <property type="match status" value="1"/>
</dbReference>
<dbReference type="OrthoDB" id="1551390at2"/>
<feature type="repeat" description="TPR" evidence="1">
    <location>
        <begin position="11"/>
        <end position="44"/>
    </location>
</feature>
<dbReference type="InterPro" id="IPR019734">
    <property type="entry name" value="TPR_rpt"/>
</dbReference>
<gene>
    <name evidence="2" type="ORF">CAL25_15400</name>
</gene>
<dbReference type="AlphaFoldDB" id="A0A261TIF5"/>
<evidence type="ECO:0000256" key="1">
    <source>
        <dbReference type="PROSITE-ProRule" id="PRU00339"/>
    </source>
</evidence>
<sequence length="140" mass="15942">MQLDAALHDIVEAYCVQGDEHFEREEYEPALEAYETAWDLLPEPKVRWDIATWIMVAIGDTCHMLDDFEGSAQAYRDAQSCPGGKDNPLLHLRLGQVAYDQDAFDVAGDELLLAYRGAGEKVFKDEDPIYLEFLKRMRGI</sequence>
<name>A0A261TIF5_9BORD</name>
<dbReference type="EMBL" id="NEVP01000009">
    <property type="protein sequence ID" value="OZI49007.1"/>
    <property type="molecule type" value="Genomic_DNA"/>
</dbReference>
<keyword evidence="1" id="KW-0802">TPR repeat</keyword>
<evidence type="ECO:0000313" key="3">
    <source>
        <dbReference type="Proteomes" id="UP000216913"/>
    </source>
</evidence>
<accession>A0A261TIF5</accession>
<dbReference type="Proteomes" id="UP000216913">
    <property type="component" value="Unassembled WGS sequence"/>
</dbReference>
<evidence type="ECO:0000313" key="2">
    <source>
        <dbReference type="EMBL" id="OZI49007.1"/>
    </source>
</evidence>